<accession>A0ABV9QRQ4</accession>
<feature type="domain" description="LptD C-terminal" evidence="3">
    <location>
        <begin position="326"/>
        <end position="709"/>
    </location>
</feature>
<keyword evidence="1 2" id="KW-0998">Cell outer membrane</keyword>
<comment type="subunit">
    <text evidence="2">Component of the lipopolysaccharide transport and assembly complex. Interacts with LptE and LptA.</text>
</comment>
<dbReference type="InterPro" id="IPR007543">
    <property type="entry name" value="LptD_C"/>
</dbReference>
<dbReference type="EMBL" id="JBHSHD010000004">
    <property type="protein sequence ID" value="MFC4819541.1"/>
    <property type="molecule type" value="Genomic_DNA"/>
</dbReference>
<reference evidence="5" key="1">
    <citation type="journal article" date="2019" name="Int. J. Syst. Evol. Microbiol.">
        <title>The Global Catalogue of Microorganisms (GCM) 10K type strain sequencing project: providing services to taxonomists for standard genome sequencing and annotation.</title>
        <authorList>
            <consortium name="The Broad Institute Genomics Platform"/>
            <consortium name="The Broad Institute Genome Sequencing Center for Infectious Disease"/>
            <person name="Wu L."/>
            <person name="Ma J."/>
        </authorList>
    </citation>
    <scope>NUCLEOTIDE SEQUENCE [LARGE SCALE GENOMIC DNA]</scope>
    <source>
        <strain evidence="5">CCUG 30340</strain>
    </source>
</reference>
<gene>
    <name evidence="2" type="primary">lptD</name>
    <name evidence="4" type="ORF">ACFO6Q_04355</name>
</gene>
<feature type="chain" id="PRO_5044906314" description="LPS-assembly protein LptD" evidence="2">
    <location>
        <begin position="28"/>
        <end position="799"/>
    </location>
</feature>
<dbReference type="InterPro" id="IPR020889">
    <property type="entry name" value="LipoPS_assembly_LptD"/>
</dbReference>
<comment type="caution">
    <text evidence="4">The sequence shown here is derived from an EMBL/GenBank/DDBJ whole genome shotgun (WGS) entry which is preliminary data.</text>
</comment>
<sequence precursor="true">MPTRSALRQQRLLAAAIFLALGSLAHAKGDDAPNCPVGVFKCPTKPVSWEMCTKSDLLDFYVADLPTTGDRSSVPRDASALKVTSPDKTRYVLEGQAQIKQLDLLLRADRITYDTETTDYSTEGHVRFQDRAMLMSAERAQGNADLDRCTLEGVQYQLLSSRGNGVAQVAVMEDPDRTHLTGARYSTCDLGNQQWAFAAREMVLDRVEGVGRARNVTFRVLNVPVFWLPYLRFPLDDRRITGFLAPTIGYGSRRGLDVTLPYYLNLAPNYDATLLPRFMSQRGFMFGGEFRYLTDSSKGEFNFDYIPKDDMAADEARDYDQRVPDSRWWYRWRNSTSLNANWGVGIDVNRVSDSRYFEDFGRGLYSSAISFLQSTAYLNGRGSWWNASIGGDDYQITDPTLPDQYQPYRRLPRATFTAEKAFLGDLTGGVESEYVAFGKSSFWSGPEDQRIRTRPLEGQRLDLFPYLAYPIETSAYFIRPQIGYRYTTYSLDHLAKPGDPQYNPLLRDRDPSRGTPIFSLDTGLIFEREFTFRDAGWTQTLEPRAYYLRVPYRDQDDLPVFDTQEVPFTFGQMFRSNRFVGADRQMDANNLSLALTTRFLEDATGAERLSASIGQIRYFDDQRVQLPGRPPTDWSGSTYAAEIDVRPSDRWRLVLNQQWNPNTDRTDLSMVTVQNRFGSEGVVNFSYRYRRDFLEQVDLSGLVPLSPGWRLIARWNYALNNPNPNPADPKGYDGRTLERFVGVEHDTCCVSWRLLVRDWIRNIEGERDKAIYFELEFKGVGSIGQKTDDFLRRGILGFQ</sequence>
<evidence type="ECO:0000256" key="2">
    <source>
        <dbReference type="HAMAP-Rule" id="MF_01411"/>
    </source>
</evidence>
<dbReference type="PANTHER" id="PTHR30189:SF1">
    <property type="entry name" value="LPS-ASSEMBLY PROTEIN LPTD"/>
    <property type="match status" value="1"/>
</dbReference>
<organism evidence="4 5">
    <name type="scientific">Dokdonella ginsengisoli</name>
    <dbReference type="NCBI Taxonomy" id="363846"/>
    <lineage>
        <taxon>Bacteria</taxon>
        <taxon>Pseudomonadati</taxon>
        <taxon>Pseudomonadota</taxon>
        <taxon>Gammaproteobacteria</taxon>
        <taxon>Lysobacterales</taxon>
        <taxon>Rhodanobacteraceae</taxon>
        <taxon>Dokdonella</taxon>
    </lineage>
</organism>
<feature type="signal peptide" evidence="2">
    <location>
        <begin position="1"/>
        <end position="27"/>
    </location>
</feature>
<comment type="subcellular location">
    <subcellularLocation>
        <location evidence="2">Cell outer membrane</location>
    </subcellularLocation>
</comment>
<evidence type="ECO:0000256" key="1">
    <source>
        <dbReference type="ARBA" id="ARBA00023237"/>
    </source>
</evidence>
<comment type="function">
    <text evidence="2">Together with LptE, is involved in the assembly of lipopolysaccharide (LPS) at the surface of the outer membrane.</text>
</comment>
<comment type="similarity">
    <text evidence="2">Belongs to the LptD family.</text>
</comment>
<dbReference type="InterPro" id="IPR050218">
    <property type="entry name" value="LptD"/>
</dbReference>
<proteinExistence type="inferred from homology"/>
<name>A0ABV9QRQ4_9GAMM</name>
<protein>
    <recommendedName>
        <fullName evidence="2">LPS-assembly protein LptD</fullName>
    </recommendedName>
</protein>
<keyword evidence="2" id="KW-0732">Signal</keyword>
<keyword evidence="2" id="KW-0472">Membrane</keyword>
<dbReference type="HAMAP" id="MF_01411">
    <property type="entry name" value="LPS_assembly_LptD"/>
    <property type="match status" value="1"/>
</dbReference>
<dbReference type="PANTHER" id="PTHR30189">
    <property type="entry name" value="LPS-ASSEMBLY PROTEIN"/>
    <property type="match status" value="1"/>
</dbReference>
<keyword evidence="5" id="KW-1185">Reference proteome</keyword>
<evidence type="ECO:0000259" key="3">
    <source>
        <dbReference type="Pfam" id="PF04453"/>
    </source>
</evidence>
<comment type="caution">
    <text evidence="2">Lacks conserved residue(s) required for the propagation of feature annotation.</text>
</comment>
<dbReference type="Proteomes" id="UP001595886">
    <property type="component" value="Unassembled WGS sequence"/>
</dbReference>
<dbReference type="RefSeq" id="WP_380019322.1">
    <property type="nucleotide sequence ID" value="NZ_JBHSHD010000004.1"/>
</dbReference>
<evidence type="ECO:0000313" key="4">
    <source>
        <dbReference type="EMBL" id="MFC4819541.1"/>
    </source>
</evidence>
<evidence type="ECO:0000313" key="5">
    <source>
        <dbReference type="Proteomes" id="UP001595886"/>
    </source>
</evidence>
<dbReference type="Pfam" id="PF04453">
    <property type="entry name" value="LptD"/>
    <property type="match status" value="1"/>
</dbReference>